<reference evidence="16" key="1">
    <citation type="submission" date="2022-01" db="EMBL/GenBank/DDBJ databases">
        <authorList>
            <person name="King R."/>
        </authorList>
    </citation>
    <scope>NUCLEOTIDE SEQUENCE</scope>
</reference>
<keyword evidence="8" id="KW-0492">Microsome</keyword>
<keyword evidence="7" id="KW-0256">Endoplasmic reticulum</keyword>
<keyword evidence="6 13" id="KW-0479">Metal-binding</keyword>
<dbReference type="OrthoDB" id="2789670at2759"/>
<feature type="binding site" description="axial binding residue" evidence="13">
    <location>
        <position position="454"/>
    </location>
    <ligand>
        <name>heme</name>
        <dbReference type="ChEBI" id="CHEBI:30413"/>
    </ligand>
    <ligandPart>
        <name>Fe</name>
        <dbReference type="ChEBI" id="CHEBI:18248"/>
    </ligandPart>
</feature>
<sequence>MIVTTVLIGLVITLATFLLWYFYNIFQYWKNRGVPYLKPLFIPFGNTLDLYMGKITFGEVFSNAYLEFKRRGEKHGGIFYMNTPVYIPVDPDIIKKIVISDAHYFPNHAMYVNPKEDILSGHLFNLEDARWRELRVKTPSIFTTSKMKKMFVIMKNMVDPFKLWLDNFAETGEPAEIKSVLSRFTTDIISACAFGIETKTLQKENEELLHHGRQFFDSQWKLFNNTWVVTVPREILKKLKFRIFPKSTEEFIVNMFTKIYRYRKENNINRNDLTDTLMRLTERRDDELDYTGKKAIEPMDLNEFSAQMYLFFCAGFETSSSTLSFALYELSKNPDCQDKLRQEIQKTMAKHDNNLTYEAVMEMKYLEHVVDETLRMYPIFPIVARECKQDYPIPGTDFTLEKGTFVMVTNMGIQRDPEYYPDPLQFDPERWTYENSLGRPFVANLPFGEGPRICVGKRFGLLQTKLGLITVIKDYKVSLSDKTTQGFQFVSHQLILRKKGDVWLQIQKINE</sequence>
<evidence type="ECO:0000256" key="3">
    <source>
        <dbReference type="ARBA" id="ARBA00004406"/>
    </source>
</evidence>
<organism evidence="16 17">
    <name type="scientific">Phyllotreta striolata</name>
    <name type="common">Striped flea beetle</name>
    <name type="synonym">Crioceris striolata</name>
    <dbReference type="NCBI Taxonomy" id="444603"/>
    <lineage>
        <taxon>Eukaryota</taxon>
        <taxon>Metazoa</taxon>
        <taxon>Ecdysozoa</taxon>
        <taxon>Arthropoda</taxon>
        <taxon>Hexapoda</taxon>
        <taxon>Insecta</taxon>
        <taxon>Pterygota</taxon>
        <taxon>Neoptera</taxon>
        <taxon>Endopterygota</taxon>
        <taxon>Coleoptera</taxon>
        <taxon>Polyphaga</taxon>
        <taxon>Cucujiformia</taxon>
        <taxon>Chrysomeloidea</taxon>
        <taxon>Chrysomelidae</taxon>
        <taxon>Galerucinae</taxon>
        <taxon>Alticini</taxon>
        <taxon>Phyllotreta</taxon>
    </lineage>
</organism>
<feature type="transmembrane region" description="Helical" evidence="15">
    <location>
        <begin position="6"/>
        <end position="23"/>
    </location>
</feature>
<keyword evidence="12 15" id="KW-0472">Membrane</keyword>
<dbReference type="GO" id="GO:0005789">
    <property type="term" value="C:endoplasmic reticulum membrane"/>
    <property type="evidence" value="ECO:0007669"/>
    <property type="project" value="UniProtKB-SubCell"/>
</dbReference>
<dbReference type="FunFam" id="1.10.630.10:FF:000042">
    <property type="entry name" value="Cytochrome P450"/>
    <property type="match status" value="1"/>
</dbReference>
<evidence type="ECO:0000256" key="12">
    <source>
        <dbReference type="ARBA" id="ARBA00023136"/>
    </source>
</evidence>
<evidence type="ECO:0000256" key="7">
    <source>
        <dbReference type="ARBA" id="ARBA00022824"/>
    </source>
</evidence>
<keyword evidence="10 13" id="KW-0408">Iron</keyword>
<evidence type="ECO:0000256" key="6">
    <source>
        <dbReference type="ARBA" id="ARBA00022723"/>
    </source>
</evidence>
<dbReference type="PRINTS" id="PR00385">
    <property type="entry name" value="P450"/>
</dbReference>
<evidence type="ECO:0008006" key="18">
    <source>
        <dbReference type="Google" id="ProtNLM"/>
    </source>
</evidence>
<comment type="cofactor">
    <cofactor evidence="1 13">
        <name>heme</name>
        <dbReference type="ChEBI" id="CHEBI:30413"/>
    </cofactor>
</comment>
<evidence type="ECO:0000256" key="15">
    <source>
        <dbReference type="SAM" id="Phobius"/>
    </source>
</evidence>
<evidence type="ECO:0000313" key="16">
    <source>
        <dbReference type="EMBL" id="CAG9859827.1"/>
    </source>
</evidence>
<evidence type="ECO:0000256" key="13">
    <source>
        <dbReference type="PIRSR" id="PIRSR602401-1"/>
    </source>
</evidence>
<dbReference type="Pfam" id="PF00067">
    <property type="entry name" value="p450"/>
    <property type="match status" value="1"/>
</dbReference>
<dbReference type="InterPro" id="IPR002401">
    <property type="entry name" value="Cyt_P450_E_grp-I"/>
</dbReference>
<evidence type="ECO:0000256" key="1">
    <source>
        <dbReference type="ARBA" id="ARBA00001971"/>
    </source>
</evidence>
<dbReference type="AlphaFoldDB" id="A0A9N9XPX4"/>
<dbReference type="PANTHER" id="PTHR24292">
    <property type="entry name" value="CYTOCHROME P450"/>
    <property type="match status" value="1"/>
</dbReference>
<keyword evidence="17" id="KW-1185">Reference proteome</keyword>
<dbReference type="InterPro" id="IPR001128">
    <property type="entry name" value="Cyt_P450"/>
</dbReference>
<dbReference type="GO" id="GO:0005506">
    <property type="term" value="F:iron ion binding"/>
    <property type="evidence" value="ECO:0007669"/>
    <property type="project" value="InterPro"/>
</dbReference>
<evidence type="ECO:0000256" key="4">
    <source>
        <dbReference type="ARBA" id="ARBA00010617"/>
    </source>
</evidence>
<name>A0A9N9XPX4_PHYSR</name>
<dbReference type="PANTHER" id="PTHR24292:SF100">
    <property type="entry name" value="CYTOCHROME P450 6A16, ISOFORM B-RELATED"/>
    <property type="match status" value="1"/>
</dbReference>
<evidence type="ECO:0000256" key="14">
    <source>
        <dbReference type="RuleBase" id="RU000461"/>
    </source>
</evidence>
<dbReference type="InterPro" id="IPR036396">
    <property type="entry name" value="Cyt_P450_sf"/>
</dbReference>
<dbReference type="GO" id="GO:0016705">
    <property type="term" value="F:oxidoreductase activity, acting on paired donors, with incorporation or reduction of molecular oxygen"/>
    <property type="evidence" value="ECO:0007669"/>
    <property type="project" value="InterPro"/>
</dbReference>
<dbReference type="InterPro" id="IPR017972">
    <property type="entry name" value="Cyt_P450_CS"/>
</dbReference>
<dbReference type="PRINTS" id="PR00463">
    <property type="entry name" value="EP450I"/>
</dbReference>
<dbReference type="SUPFAM" id="SSF48264">
    <property type="entry name" value="Cytochrome P450"/>
    <property type="match status" value="1"/>
</dbReference>
<evidence type="ECO:0000256" key="5">
    <source>
        <dbReference type="ARBA" id="ARBA00022617"/>
    </source>
</evidence>
<dbReference type="Gene3D" id="1.10.630.10">
    <property type="entry name" value="Cytochrome P450"/>
    <property type="match status" value="1"/>
</dbReference>
<proteinExistence type="inferred from homology"/>
<evidence type="ECO:0000256" key="10">
    <source>
        <dbReference type="ARBA" id="ARBA00023004"/>
    </source>
</evidence>
<dbReference type="EMBL" id="OU900096">
    <property type="protein sequence ID" value="CAG9859827.1"/>
    <property type="molecule type" value="Genomic_DNA"/>
</dbReference>
<evidence type="ECO:0000256" key="2">
    <source>
        <dbReference type="ARBA" id="ARBA00004174"/>
    </source>
</evidence>
<evidence type="ECO:0000313" key="17">
    <source>
        <dbReference type="Proteomes" id="UP001153712"/>
    </source>
</evidence>
<dbReference type="InterPro" id="IPR050476">
    <property type="entry name" value="Insect_CytP450_Detox"/>
</dbReference>
<comment type="subcellular location">
    <subcellularLocation>
        <location evidence="3">Endoplasmic reticulum membrane</location>
        <topology evidence="3">Peripheral membrane protein</topology>
    </subcellularLocation>
    <subcellularLocation>
        <location evidence="2">Microsome membrane</location>
        <topology evidence="2">Peripheral membrane protein</topology>
    </subcellularLocation>
</comment>
<dbReference type="GO" id="GO:0020037">
    <property type="term" value="F:heme binding"/>
    <property type="evidence" value="ECO:0007669"/>
    <property type="project" value="InterPro"/>
</dbReference>
<evidence type="ECO:0000256" key="9">
    <source>
        <dbReference type="ARBA" id="ARBA00023002"/>
    </source>
</evidence>
<accession>A0A9N9XPX4</accession>
<keyword evidence="15" id="KW-1133">Transmembrane helix</keyword>
<dbReference type="PROSITE" id="PS00086">
    <property type="entry name" value="CYTOCHROME_P450"/>
    <property type="match status" value="1"/>
</dbReference>
<keyword evidence="5 13" id="KW-0349">Heme</keyword>
<evidence type="ECO:0000256" key="8">
    <source>
        <dbReference type="ARBA" id="ARBA00022848"/>
    </source>
</evidence>
<dbReference type="Proteomes" id="UP001153712">
    <property type="component" value="Chromosome 3"/>
</dbReference>
<comment type="similarity">
    <text evidence="4 14">Belongs to the cytochrome P450 family.</text>
</comment>
<keyword evidence="11 14" id="KW-0503">Monooxygenase</keyword>
<keyword evidence="9 14" id="KW-0560">Oxidoreductase</keyword>
<protein>
    <recommendedName>
        <fullName evidence="18">Cytochrome P450</fullName>
    </recommendedName>
</protein>
<dbReference type="GO" id="GO:0004497">
    <property type="term" value="F:monooxygenase activity"/>
    <property type="evidence" value="ECO:0007669"/>
    <property type="project" value="UniProtKB-KW"/>
</dbReference>
<evidence type="ECO:0000256" key="11">
    <source>
        <dbReference type="ARBA" id="ARBA00023033"/>
    </source>
</evidence>
<dbReference type="CDD" id="cd11056">
    <property type="entry name" value="CYP6-like"/>
    <property type="match status" value="1"/>
</dbReference>
<gene>
    <name evidence="16" type="ORF">PHYEVI_LOCUS6190</name>
</gene>
<keyword evidence="15" id="KW-0812">Transmembrane</keyword>